<dbReference type="SUPFAM" id="SSF52172">
    <property type="entry name" value="CheY-like"/>
    <property type="match status" value="1"/>
</dbReference>
<evidence type="ECO:0000313" key="5">
    <source>
        <dbReference type="EMBL" id="MCC0177622.1"/>
    </source>
</evidence>
<dbReference type="InterPro" id="IPR011648">
    <property type="entry name" value="Circadian_clock_KaiA"/>
</dbReference>
<dbReference type="InterPro" id="IPR011006">
    <property type="entry name" value="CheY-like_superfamily"/>
</dbReference>
<dbReference type="InterPro" id="IPR017944">
    <property type="entry name" value="KaiA/RbsU_helical_domain_sf"/>
</dbReference>
<dbReference type="Gene3D" id="1.10.1240.30">
    <property type="entry name" value="KaiA/RbsU domain"/>
    <property type="match status" value="1"/>
</dbReference>
<dbReference type="Gene3D" id="3.40.50.2300">
    <property type="match status" value="1"/>
</dbReference>
<dbReference type="InterPro" id="IPR020856">
    <property type="entry name" value="Circadian_clock_protein_KaiA_C"/>
</dbReference>
<dbReference type="PROSITE" id="PS51431">
    <property type="entry name" value="KAIA_C"/>
    <property type="match status" value="1"/>
</dbReference>
<dbReference type="RefSeq" id="WP_229640687.1">
    <property type="nucleotide sequence ID" value="NZ_JADWDC010000025.1"/>
</dbReference>
<evidence type="ECO:0000313" key="6">
    <source>
        <dbReference type="Proteomes" id="UP000729733"/>
    </source>
</evidence>
<proteinExistence type="predicted"/>
<evidence type="ECO:0000259" key="3">
    <source>
        <dbReference type="PROSITE" id="PS51430"/>
    </source>
</evidence>
<evidence type="ECO:0000259" key="4">
    <source>
        <dbReference type="PROSITE" id="PS51431"/>
    </source>
</evidence>
<dbReference type="PROSITE" id="PS51430">
    <property type="entry name" value="KAIA_N"/>
    <property type="match status" value="1"/>
</dbReference>
<dbReference type="AlphaFoldDB" id="A0A964BRV0"/>
<comment type="caution">
    <text evidence="5">The sequence shown here is derived from an EMBL/GenBank/DDBJ whole genome shotgun (WGS) entry which is preliminary data.</text>
</comment>
<name>A0A964BRV0_9CYAN</name>
<dbReference type="InterPro" id="IPR020844">
    <property type="entry name" value="Circadian_clock_KaiA_N"/>
</dbReference>
<dbReference type="SMART" id="SM01247">
    <property type="entry name" value="KaiA"/>
    <property type="match status" value="1"/>
</dbReference>
<accession>A0A964BRV0</accession>
<dbReference type="Pfam" id="PF21714">
    <property type="entry name" value="KaiA_N"/>
    <property type="match status" value="1"/>
</dbReference>
<dbReference type="EMBL" id="JADWDC010000025">
    <property type="protein sequence ID" value="MCC0177622.1"/>
    <property type="molecule type" value="Genomic_DNA"/>
</dbReference>
<feature type="domain" description="KaiA C-terminal" evidence="4">
    <location>
        <begin position="205"/>
        <end position="313"/>
    </location>
</feature>
<keyword evidence="6" id="KW-1185">Reference proteome</keyword>
<dbReference type="Proteomes" id="UP000729733">
    <property type="component" value="Unassembled WGS sequence"/>
</dbReference>
<keyword evidence="1" id="KW-0090">Biological rhythms</keyword>
<protein>
    <recommendedName>
        <fullName evidence="2">Circadian clock oscillator protein KaiA</fullName>
    </recommendedName>
</protein>
<dbReference type="SUPFAM" id="SSF101215">
    <property type="entry name" value="KaiA/RbsU domain"/>
    <property type="match status" value="1"/>
</dbReference>
<reference evidence="5" key="1">
    <citation type="journal article" date="2021" name="Antonie Van Leeuwenhoek">
        <title>Draft genome and description of Waterburya agarophytonicola gen. nov. sp. nov. (Pleurocapsales, Cyanobacteria): a seaweed symbiont.</title>
        <authorList>
            <person name="Bonthond G."/>
            <person name="Shalygin S."/>
            <person name="Bayer T."/>
            <person name="Weinberger F."/>
        </authorList>
    </citation>
    <scope>NUCLEOTIDE SEQUENCE</scope>
    <source>
        <strain evidence="5">KI4</strain>
    </source>
</reference>
<gene>
    <name evidence="5" type="ORF">I4641_11595</name>
</gene>
<organism evidence="5 6">
    <name type="scientific">Waterburya agarophytonicola KI4</name>
    <dbReference type="NCBI Taxonomy" id="2874699"/>
    <lineage>
        <taxon>Bacteria</taxon>
        <taxon>Bacillati</taxon>
        <taxon>Cyanobacteriota</taxon>
        <taxon>Cyanophyceae</taxon>
        <taxon>Pleurocapsales</taxon>
        <taxon>Hyellaceae</taxon>
        <taxon>Waterburya</taxon>
        <taxon>Waterburya agarophytonicola</taxon>
    </lineage>
</organism>
<evidence type="ECO:0000256" key="1">
    <source>
        <dbReference type="ARBA" id="ARBA00023108"/>
    </source>
</evidence>
<sequence length="325" mass="37674">MSDYQNQHFSSNCGSVSTKLQICLFSTQPQFTQSVAQLLNSDRYELKCFSLTEELVNFTTDHKEQIDCIVLVNNSKLGNTLEQLWQSKMLFPIVIVETDQPSEIENLQERESEISFCHIDDSNIIYHQAEICLYPTQLKEISSYINLAITKFISLTPNSKVDDFPEGSQPDLEQGATSSLITQQRRLTNKIKERLGYLGVYYKRNVQDFYRNLSSQEQTKLLNKLSLSYRTILLNYFEDNSEINQLIDEFVDRAFFADVSTSQILEIHMDLIDEFSHQLRLEGRNDDILLDYRLALIDVIAHLCEMYRRSIPGEDISLKLLFGVE</sequence>
<evidence type="ECO:0000256" key="2">
    <source>
        <dbReference type="ARBA" id="ARBA00034852"/>
    </source>
</evidence>
<dbReference type="Pfam" id="PF07688">
    <property type="entry name" value="KaiA"/>
    <property type="match status" value="1"/>
</dbReference>
<dbReference type="GO" id="GO:0007623">
    <property type="term" value="P:circadian rhythm"/>
    <property type="evidence" value="ECO:0007669"/>
    <property type="project" value="InterPro"/>
</dbReference>
<feature type="domain" description="KaiA N-terminal" evidence="3">
    <location>
        <begin position="16"/>
        <end position="195"/>
    </location>
</feature>